<dbReference type="AlphaFoldDB" id="A0A8H4EIY6"/>
<gene>
    <name evidence="1" type="ORF">F8M41_021493</name>
</gene>
<accession>A0A8H4EIY6</accession>
<protein>
    <submittedName>
        <fullName evidence="1">E3 ubiquitin-protein ligase</fullName>
    </submittedName>
</protein>
<proteinExistence type="predicted"/>
<evidence type="ECO:0000313" key="2">
    <source>
        <dbReference type="Proteomes" id="UP000439903"/>
    </source>
</evidence>
<dbReference type="Proteomes" id="UP000439903">
    <property type="component" value="Unassembled WGS sequence"/>
</dbReference>
<sequence>MLMDSHPNLYNISGIYLNHQFPFSSYFMEQIKLHKKLYNEELDLLYENPEHLDKNENLRPEILEEFLIKFSTNILTAIPALTPTILQLTGDLYFEDFVTTTSTNSGYLNEPDAKLLQILSAFHVIMK</sequence>
<keyword evidence="2" id="KW-1185">Reference proteome</keyword>
<dbReference type="EMBL" id="WTPW01000631">
    <property type="protein sequence ID" value="KAF0492991.1"/>
    <property type="molecule type" value="Genomic_DNA"/>
</dbReference>
<organism evidence="1 2">
    <name type="scientific">Gigaspora margarita</name>
    <dbReference type="NCBI Taxonomy" id="4874"/>
    <lineage>
        <taxon>Eukaryota</taxon>
        <taxon>Fungi</taxon>
        <taxon>Fungi incertae sedis</taxon>
        <taxon>Mucoromycota</taxon>
        <taxon>Glomeromycotina</taxon>
        <taxon>Glomeromycetes</taxon>
        <taxon>Diversisporales</taxon>
        <taxon>Gigasporaceae</taxon>
        <taxon>Gigaspora</taxon>
    </lineage>
</organism>
<comment type="caution">
    <text evidence="1">The sequence shown here is derived from an EMBL/GenBank/DDBJ whole genome shotgun (WGS) entry which is preliminary data.</text>
</comment>
<dbReference type="OrthoDB" id="2449162at2759"/>
<name>A0A8H4EIY6_GIGMA</name>
<reference evidence="1 2" key="1">
    <citation type="journal article" date="2019" name="Environ. Microbiol.">
        <title>At the nexus of three kingdoms: the genome of the mycorrhizal fungus Gigaspora margarita provides insights into plant, endobacterial and fungal interactions.</title>
        <authorList>
            <person name="Venice F."/>
            <person name="Ghignone S."/>
            <person name="Salvioli di Fossalunga A."/>
            <person name="Amselem J."/>
            <person name="Novero M."/>
            <person name="Xianan X."/>
            <person name="Sedzielewska Toro K."/>
            <person name="Morin E."/>
            <person name="Lipzen A."/>
            <person name="Grigoriev I.V."/>
            <person name="Henrissat B."/>
            <person name="Martin F.M."/>
            <person name="Bonfante P."/>
        </authorList>
    </citation>
    <scope>NUCLEOTIDE SEQUENCE [LARGE SCALE GENOMIC DNA]</scope>
    <source>
        <strain evidence="1 2">BEG34</strain>
    </source>
</reference>
<evidence type="ECO:0000313" key="1">
    <source>
        <dbReference type="EMBL" id="KAF0492991.1"/>
    </source>
</evidence>